<reference evidence="9" key="2">
    <citation type="submission" date="2025-08" db="UniProtKB">
        <authorList>
            <consortium name="Ensembl"/>
        </authorList>
    </citation>
    <scope>IDENTIFICATION</scope>
</reference>
<gene>
    <name evidence="9" type="primary">LOC101877083</name>
</gene>
<dbReference type="InterPro" id="IPR001781">
    <property type="entry name" value="Znf_LIM"/>
</dbReference>
<keyword evidence="3" id="KW-0597">Phosphoprotein</keyword>
<dbReference type="InterPro" id="IPR003128">
    <property type="entry name" value="Villin_headpiece"/>
</dbReference>
<dbReference type="FunFam" id="2.10.110.10:FF:000004">
    <property type="entry name" value="actin-binding LIM protein 1 isoform X1"/>
    <property type="match status" value="1"/>
</dbReference>
<dbReference type="GO" id="GO:0051015">
    <property type="term" value="F:actin filament binding"/>
    <property type="evidence" value="ECO:0007669"/>
    <property type="project" value="TreeGrafter"/>
</dbReference>
<evidence type="ECO:0000256" key="3">
    <source>
        <dbReference type="ARBA" id="ARBA00022553"/>
    </source>
</evidence>
<dbReference type="FunFam" id="1.10.950.10:FF:000001">
    <property type="entry name" value="actin-binding LIM protein 1 isoform X2"/>
    <property type="match status" value="1"/>
</dbReference>
<keyword evidence="2" id="KW-0963">Cytoplasm</keyword>
<dbReference type="Pfam" id="PF00412">
    <property type="entry name" value="LIM"/>
    <property type="match status" value="4"/>
</dbReference>
<dbReference type="FunFam" id="2.10.110.10:FF:000007">
    <property type="entry name" value="actin-binding LIM protein 1 isoform X1"/>
    <property type="match status" value="1"/>
</dbReference>
<dbReference type="PANTHER" id="PTHR24213:SF18">
    <property type="entry name" value="ACTIN-BINDING LIM PROTEIN 1"/>
    <property type="match status" value="1"/>
</dbReference>
<feature type="compositionally biased region" description="Low complexity" evidence="8">
    <location>
        <begin position="314"/>
        <end position="323"/>
    </location>
</feature>
<evidence type="ECO:0000256" key="5">
    <source>
        <dbReference type="ARBA" id="ARBA00022737"/>
    </source>
</evidence>
<dbReference type="GO" id="GO:0001725">
    <property type="term" value="C:stress fiber"/>
    <property type="evidence" value="ECO:0007669"/>
    <property type="project" value="TreeGrafter"/>
</dbReference>
<dbReference type="GO" id="GO:0046872">
    <property type="term" value="F:metal ion binding"/>
    <property type="evidence" value="ECO:0007669"/>
    <property type="project" value="UniProtKB-KW"/>
</dbReference>
<keyword evidence="4" id="KW-0479">Metal-binding</keyword>
<feature type="compositionally biased region" description="Basic and acidic residues" evidence="8">
    <location>
        <begin position="485"/>
        <end position="496"/>
    </location>
</feature>
<dbReference type="CDD" id="cd09328">
    <property type="entry name" value="LIM2_abLIM"/>
    <property type="match status" value="1"/>
</dbReference>
<feature type="compositionally biased region" description="Polar residues" evidence="8">
    <location>
        <begin position="403"/>
        <end position="428"/>
    </location>
</feature>
<dbReference type="GO" id="GO:0030032">
    <property type="term" value="P:lamellipodium assembly"/>
    <property type="evidence" value="ECO:0007669"/>
    <property type="project" value="TreeGrafter"/>
</dbReference>
<accession>A0A8C6J909</accession>
<feature type="region of interest" description="Disordered" evidence="8">
    <location>
        <begin position="530"/>
        <end position="577"/>
    </location>
</feature>
<reference evidence="9" key="3">
    <citation type="submission" date="2025-09" db="UniProtKB">
        <authorList>
            <consortium name="Ensembl"/>
        </authorList>
    </citation>
    <scope>IDENTIFICATION</scope>
</reference>
<dbReference type="Pfam" id="PF02209">
    <property type="entry name" value="VHP"/>
    <property type="match status" value="1"/>
</dbReference>
<name>A0A8C6J909_MELUD</name>
<dbReference type="Pfam" id="PF16182">
    <property type="entry name" value="AbLIM_anchor"/>
    <property type="match status" value="2"/>
</dbReference>
<feature type="region of interest" description="Disordered" evidence="8">
    <location>
        <begin position="297"/>
        <end position="324"/>
    </location>
</feature>
<keyword evidence="10" id="KW-1185">Reference proteome</keyword>
<comment type="subcellular location">
    <subcellularLocation>
        <location evidence="1">Cytoplasm</location>
    </subcellularLocation>
</comment>
<evidence type="ECO:0000313" key="9">
    <source>
        <dbReference type="Ensembl" id="ENSMUNP00000009978.2"/>
    </source>
</evidence>
<dbReference type="PROSITE" id="PS00478">
    <property type="entry name" value="LIM_DOMAIN_1"/>
    <property type="match status" value="3"/>
</dbReference>
<organism evidence="9 10">
    <name type="scientific">Melopsittacus undulatus</name>
    <name type="common">Budgerigar</name>
    <name type="synonym">Psittacus undulatus</name>
    <dbReference type="NCBI Taxonomy" id="13146"/>
    <lineage>
        <taxon>Eukaryota</taxon>
        <taxon>Metazoa</taxon>
        <taxon>Chordata</taxon>
        <taxon>Craniata</taxon>
        <taxon>Vertebrata</taxon>
        <taxon>Euteleostomi</taxon>
        <taxon>Archelosauria</taxon>
        <taxon>Archosauria</taxon>
        <taxon>Dinosauria</taxon>
        <taxon>Saurischia</taxon>
        <taxon>Theropoda</taxon>
        <taxon>Coelurosauria</taxon>
        <taxon>Aves</taxon>
        <taxon>Neognathae</taxon>
        <taxon>Neoaves</taxon>
        <taxon>Telluraves</taxon>
        <taxon>Australaves</taxon>
        <taxon>Psittaciformes</taxon>
        <taxon>Psittaculidae</taxon>
        <taxon>Melopsittacus</taxon>
    </lineage>
</organism>
<keyword evidence="5" id="KW-0677">Repeat</keyword>
<dbReference type="PANTHER" id="PTHR24213">
    <property type="entry name" value="ACTIN-BINDING LIM PROTEIN"/>
    <property type="match status" value="1"/>
</dbReference>
<evidence type="ECO:0000256" key="4">
    <source>
        <dbReference type="ARBA" id="ARBA00022723"/>
    </source>
</evidence>
<evidence type="ECO:0000313" key="10">
    <source>
        <dbReference type="Proteomes" id="UP000694405"/>
    </source>
</evidence>
<dbReference type="PROSITE" id="PS50023">
    <property type="entry name" value="LIM_DOMAIN_2"/>
    <property type="match status" value="3"/>
</dbReference>
<feature type="compositionally biased region" description="Polar residues" evidence="8">
    <location>
        <begin position="377"/>
        <end position="388"/>
    </location>
</feature>
<proteinExistence type="predicted"/>
<sequence>MFLKEKPRHSEPLHVAHPQEPHHPSEKPVIHCHKCGEPCKGEVLRVQARHFHIKCFTCKVCGCDLAQGGFFIKNGEYLCTLDYQRMYGTRCNGCGEFVEGEVVTALGKTYHPSCFACTVCKRPFPPGDRVTFNGRDCLCQMCAQPMSSSPKELSASSNCAGCGRDIKNGQALLALDKQWHLGCFKCKACGKVLTGEYISKDGAPYCEKDYQVLFGVKCEACHQFITGKVLEAGDKHYHPSCARCSRCNQMFTEGEEMYLQGSTVWHPDCKQSTKTEEKLRHSSSEFFYPKSLVLRRPRSAEPTRTSSESIYSRPGSSIPGSPGHTIYAKVDNEILDYKDLAAIPKVKAIYDIERPDLITYEPFYSSAYEDRQERQSLGESPRTLSPTPSAEGYQDVRDRMIHRSTSQGSINSPVYSRHSYTPTMSRSPQHFHRPGNEPSSGRNSPVPYRPDSRPLTPTYAQAPKHFHVPDQGVNIYRKPPIYKQHGADMRRRSSGREEDDEELQRRRQLQEEQLMKLNSGLGQLILKEEMEKESRDRSALSASRYDSPGNSSHASASKTSSLPGYGKNGLHRPVSTDFGQYNSYGDVSGGVRGKSLPDGHVPGMRMDRGVSMPNMLEPKIFPYEILMVTNRGRNKILKDVDRTRLERHLAPEVFQEIFGMTIQEFDKLPLWRRNDMKKKAKLF</sequence>
<keyword evidence="7" id="KW-0440">LIM domain</keyword>
<dbReference type="CDD" id="cd09330">
    <property type="entry name" value="LIM4_abLIM"/>
    <property type="match status" value="1"/>
</dbReference>
<dbReference type="Gene3D" id="1.10.950.10">
    <property type="entry name" value="Villin headpiece domain"/>
    <property type="match status" value="1"/>
</dbReference>
<evidence type="ECO:0000256" key="6">
    <source>
        <dbReference type="ARBA" id="ARBA00022833"/>
    </source>
</evidence>
<dbReference type="SMART" id="SM00132">
    <property type="entry name" value="LIM"/>
    <property type="match status" value="4"/>
</dbReference>
<dbReference type="GO" id="GO:0060271">
    <property type="term" value="P:cilium assembly"/>
    <property type="evidence" value="ECO:0007669"/>
    <property type="project" value="TreeGrafter"/>
</dbReference>
<dbReference type="Proteomes" id="UP000694405">
    <property type="component" value="Chromosome 4"/>
</dbReference>
<dbReference type="SMART" id="SM00153">
    <property type="entry name" value="VHP"/>
    <property type="match status" value="1"/>
</dbReference>
<evidence type="ECO:0000256" key="7">
    <source>
        <dbReference type="ARBA" id="ARBA00023038"/>
    </source>
</evidence>
<dbReference type="Gene3D" id="2.10.110.10">
    <property type="entry name" value="Cysteine Rich Protein"/>
    <property type="match status" value="4"/>
</dbReference>
<dbReference type="AlphaFoldDB" id="A0A8C6J909"/>
<dbReference type="CDD" id="cd09327">
    <property type="entry name" value="LIM1_abLIM"/>
    <property type="match status" value="1"/>
</dbReference>
<keyword evidence="6" id="KW-0862">Zinc</keyword>
<evidence type="ECO:0000256" key="2">
    <source>
        <dbReference type="ARBA" id="ARBA00022490"/>
    </source>
</evidence>
<dbReference type="FunFam" id="2.10.110.10:FF:000003">
    <property type="entry name" value="actin-binding LIM protein 1 isoform X1"/>
    <property type="match status" value="1"/>
</dbReference>
<dbReference type="InterPro" id="IPR036886">
    <property type="entry name" value="Villin_headpiece_dom_sf"/>
</dbReference>
<feature type="region of interest" description="Disordered" evidence="8">
    <location>
        <begin position="1"/>
        <end position="25"/>
    </location>
</feature>
<dbReference type="FunFam" id="2.10.110.10:FF:000024">
    <property type="entry name" value="actin-binding LIM protein 1 isoform X1"/>
    <property type="match status" value="1"/>
</dbReference>
<feature type="region of interest" description="Disordered" evidence="8">
    <location>
        <begin position="369"/>
        <end position="507"/>
    </location>
</feature>
<dbReference type="InterPro" id="IPR051618">
    <property type="entry name" value="Actin-binding_LIM"/>
</dbReference>
<accession>A0A8V5FTV7</accession>
<feature type="compositionally biased region" description="Low complexity" evidence="8">
    <location>
        <begin position="551"/>
        <end position="561"/>
    </location>
</feature>
<dbReference type="SUPFAM" id="SSF47050">
    <property type="entry name" value="VHP, Villin headpiece domain"/>
    <property type="match status" value="1"/>
</dbReference>
<dbReference type="GO" id="GO:0007010">
    <property type="term" value="P:cytoskeleton organization"/>
    <property type="evidence" value="ECO:0007669"/>
    <property type="project" value="InterPro"/>
</dbReference>
<evidence type="ECO:0000256" key="1">
    <source>
        <dbReference type="ARBA" id="ARBA00004496"/>
    </source>
</evidence>
<dbReference type="PROSITE" id="PS51089">
    <property type="entry name" value="HP"/>
    <property type="match status" value="1"/>
</dbReference>
<dbReference type="InterPro" id="IPR032402">
    <property type="entry name" value="AbLIM_anchor"/>
</dbReference>
<dbReference type="CDD" id="cd09329">
    <property type="entry name" value="LIM3_abLIM"/>
    <property type="match status" value="1"/>
</dbReference>
<dbReference type="Ensembl" id="ENSMUNT00000011544.2">
    <property type="protein sequence ID" value="ENSMUNP00000009978.2"/>
    <property type="gene ID" value="ENSMUNG00000007589.2"/>
</dbReference>
<reference evidence="9" key="1">
    <citation type="submission" date="2020-03" db="EMBL/GenBank/DDBJ databases">
        <title>Melopsittacus undulatus (budgerigar) genome, bMelUnd1, maternal haplotype with Z.</title>
        <authorList>
            <person name="Gedman G."/>
            <person name="Mountcastle J."/>
            <person name="Haase B."/>
            <person name="Formenti G."/>
            <person name="Wright T."/>
            <person name="Apodaca J."/>
            <person name="Pelan S."/>
            <person name="Chow W."/>
            <person name="Rhie A."/>
            <person name="Howe K."/>
            <person name="Fedrigo O."/>
            <person name="Jarvis E.D."/>
        </authorList>
    </citation>
    <scope>NUCLEOTIDE SEQUENCE [LARGE SCALE GENOMIC DNA]</scope>
</reference>
<dbReference type="SUPFAM" id="SSF57716">
    <property type="entry name" value="Glucocorticoid receptor-like (DNA-binding domain)"/>
    <property type="match status" value="6"/>
</dbReference>
<protein>
    <submittedName>
        <fullName evidence="9">Uncharacterized protein</fullName>
    </submittedName>
</protein>
<evidence type="ECO:0000256" key="8">
    <source>
        <dbReference type="SAM" id="MobiDB-lite"/>
    </source>
</evidence>
<dbReference type="GO" id="GO:0005737">
    <property type="term" value="C:cytoplasm"/>
    <property type="evidence" value="ECO:0007669"/>
    <property type="project" value="UniProtKB-SubCell"/>
</dbReference>